<dbReference type="AlphaFoldDB" id="A0AAD7N574"/>
<organism evidence="2 3">
    <name type="scientific">Mycena maculata</name>
    <dbReference type="NCBI Taxonomy" id="230809"/>
    <lineage>
        <taxon>Eukaryota</taxon>
        <taxon>Fungi</taxon>
        <taxon>Dikarya</taxon>
        <taxon>Basidiomycota</taxon>
        <taxon>Agaricomycotina</taxon>
        <taxon>Agaricomycetes</taxon>
        <taxon>Agaricomycetidae</taxon>
        <taxon>Agaricales</taxon>
        <taxon>Marasmiineae</taxon>
        <taxon>Mycenaceae</taxon>
        <taxon>Mycena</taxon>
    </lineage>
</organism>
<keyword evidence="3" id="KW-1185">Reference proteome</keyword>
<protein>
    <submittedName>
        <fullName evidence="2">Uncharacterized protein</fullName>
    </submittedName>
</protein>
<dbReference type="Proteomes" id="UP001215280">
    <property type="component" value="Unassembled WGS sequence"/>
</dbReference>
<evidence type="ECO:0000313" key="3">
    <source>
        <dbReference type="Proteomes" id="UP001215280"/>
    </source>
</evidence>
<dbReference type="EMBL" id="JARJLG010000098">
    <property type="protein sequence ID" value="KAJ7746457.1"/>
    <property type="molecule type" value="Genomic_DNA"/>
</dbReference>
<dbReference type="EMBL" id="JARJLG010000263">
    <property type="protein sequence ID" value="KAJ7721952.1"/>
    <property type="molecule type" value="Genomic_DNA"/>
</dbReference>
<feature type="non-terminal residue" evidence="2">
    <location>
        <position position="110"/>
    </location>
</feature>
<proteinExistence type="predicted"/>
<name>A0AAD7N574_9AGAR</name>
<evidence type="ECO:0000313" key="2">
    <source>
        <dbReference type="EMBL" id="KAJ7746457.1"/>
    </source>
</evidence>
<sequence>MSGIPTPLSMSEADRFNGGNFFKFNSQLVAGAKARGVLGYIKGTIPKPSGPVPYVATTASPWYSHSPSVEEWEMRDGYTQSMIITNVQNPIGFGITDSMTAAEAYQAITS</sequence>
<accession>A0AAD7N574</accession>
<evidence type="ECO:0000313" key="1">
    <source>
        <dbReference type="EMBL" id="KAJ7721952.1"/>
    </source>
</evidence>
<reference evidence="2" key="1">
    <citation type="submission" date="2023-03" db="EMBL/GenBank/DDBJ databases">
        <title>Massive genome expansion in bonnet fungi (Mycena s.s.) driven by repeated elements and novel gene families across ecological guilds.</title>
        <authorList>
            <consortium name="Lawrence Berkeley National Laboratory"/>
            <person name="Harder C.B."/>
            <person name="Miyauchi S."/>
            <person name="Viragh M."/>
            <person name="Kuo A."/>
            <person name="Thoen E."/>
            <person name="Andreopoulos B."/>
            <person name="Lu D."/>
            <person name="Skrede I."/>
            <person name="Drula E."/>
            <person name="Henrissat B."/>
            <person name="Morin E."/>
            <person name="Kohler A."/>
            <person name="Barry K."/>
            <person name="LaButti K."/>
            <person name="Morin E."/>
            <person name="Salamov A."/>
            <person name="Lipzen A."/>
            <person name="Mereny Z."/>
            <person name="Hegedus B."/>
            <person name="Baldrian P."/>
            <person name="Stursova M."/>
            <person name="Weitz H."/>
            <person name="Taylor A."/>
            <person name="Grigoriev I.V."/>
            <person name="Nagy L.G."/>
            <person name="Martin F."/>
            <person name="Kauserud H."/>
        </authorList>
    </citation>
    <scope>NUCLEOTIDE SEQUENCE</scope>
    <source>
        <strain evidence="2">CBHHK188m</strain>
    </source>
</reference>
<comment type="caution">
    <text evidence="2">The sequence shown here is derived from an EMBL/GenBank/DDBJ whole genome shotgun (WGS) entry which is preliminary data.</text>
</comment>
<gene>
    <name evidence="2" type="ORF">DFH07DRAFT_711365</name>
    <name evidence="1" type="ORF">DFH07DRAFT_715751</name>
</gene>